<evidence type="ECO:0008006" key="4">
    <source>
        <dbReference type="Google" id="ProtNLM"/>
    </source>
</evidence>
<keyword evidence="1" id="KW-1133">Transmembrane helix</keyword>
<feature type="transmembrane region" description="Helical" evidence="1">
    <location>
        <begin position="201"/>
        <end position="224"/>
    </location>
</feature>
<evidence type="ECO:0000313" key="2">
    <source>
        <dbReference type="EMBL" id="KAL2920306.1"/>
    </source>
</evidence>
<protein>
    <recommendedName>
        <fullName evidence="4">Integral membrane protein</fullName>
    </recommendedName>
</protein>
<proteinExistence type="predicted"/>
<dbReference type="EMBL" id="JADGIZ020000001">
    <property type="protein sequence ID" value="KAL2920306.1"/>
    <property type="molecule type" value="Genomic_DNA"/>
</dbReference>
<keyword evidence="3" id="KW-1185">Reference proteome</keyword>
<comment type="caution">
    <text evidence="2">The sequence shown here is derived from an EMBL/GenBank/DDBJ whole genome shotgun (WGS) entry which is preliminary data.</text>
</comment>
<feature type="transmembrane region" description="Helical" evidence="1">
    <location>
        <begin position="172"/>
        <end position="195"/>
    </location>
</feature>
<feature type="transmembrane region" description="Helical" evidence="1">
    <location>
        <begin position="137"/>
        <end position="160"/>
    </location>
</feature>
<keyword evidence="1" id="KW-0472">Membrane</keyword>
<feature type="transmembrane region" description="Helical" evidence="1">
    <location>
        <begin position="104"/>
        <end position="125"/>
    </location>
</feature>
<feature type="transmembrane region" description="Helical" evidence="1">
    <location>
        <begin position="6"/>
        <end position="26"/>
    </location>
</feature>
<feature type="transmembrane region" description="Helical" evidence="1">
    <location>
        <begin position="38"/>
        <end position="60"/>
    </location>
</feature>
<evidence type="ECO:0000256" key="1">
    <source>
        <dbReference type="SAM" id="Phobius"/>
    </source>
</evidence>
<gene>
    <name evidence="2" type="ORF">HK105_200379</name>
</gene>
<evidence type="ECO:0000313" key="3">
    <source>
        <dbReference type="Proteomes" id="UP001527925"/>
    </source>
</evidence>
<accession>A0ABR4NL98</accession>
<dbReference type="Proteomes" id="UP001527925">
    <property type="component" value="Unassembled WGS sequence"/>
</dbReference>
<name>A0ABR4NL98_9FUNG</name>
<reference evidence="2 3" key="1">
    <citation type="submission" date="2023-09" db="EMBL/GenBank/DDBJ databases">
        <title>Pangenome analysis of Batrachochytrium dendrobatidis and related Chytrids.</title>
        <authorList>
            <person name="Yacoub M.N."/>
            <person name="Stajich J.E."/>
            <person name="James T.Y."/>
        </authorList>
    </citation>
    <scope>NUCLEOTIDE SEQUENCE [LARGE SCALE GENOMIC DNA]</scope>
    <source>
        <strain evidence="2 3">JEL0888</strain>
    </source>
</reference>
<organism evidence="2 3">
    <name type="scientific">Polyrhizophydium stewartii</name>
    <dbReference type="NCBI Taxonomy" id="2732419"/>
    <lineage>
        <taxon>Eukaryota</taxon>
        <taxon>Fungi</taxon>
        <taxon>Fungi incertae sedis</taxon>
        <taxon>Chytridiomycota</taxon>
        <taxon>Chytridiomycota incertae sedis</taxon>
        <taxon>Chytridiomycetes</taxon>
        <taxon>Rhizophydiales</taxon>
        <taxon>Rhizophydiales incertae sedis</taxon>
        <taxon>Polyrhizophydium</taxon>
    </lineage>
</organism>
<sequence>MTPEAVFLVALGSVTALAQMGLFLYLLRLPFKLYGTCLRITSFLSVCDCIMAILIGVGAIGHPLTAALDMIAATHGLTFGVAQLELLRPLLPFYRIGSERTVTILQIVFCVLFAVGVVPMAMFLADRSLEPVARKTLFAWFCLIGTYGVVQQLVMLHFVLFHLRHPPRFFRASFVALACVNGVIVAGSLVFELTIADTSRFWSSLLFIPASIFGFVSIVSMQLLHRQVNRDMSGTGNSANVRPSLLSGDLSLAE</sequence>
<keyword evidence="1" id="KW-0812">Transmembrane</keyword>